<reference evidence="2" key="1">
    <citation type="journal article" date="2020" name="mSystems">
        <title>Genome- and Community-Level Interaction Insights into Carbon Utilization and Element Cycling Functions of Hydrothermarchaeota in Hydrothermal Sediment.</title>
        <authorList>
            <person name="Zhou Z."/>
            <person name="Liu Y."/>
            <person name="Xu W."/>
            <person name="Pan J."/>
            <person name="Luo Z.H."/>
            <person name="Li M."/>
        </authorList>
    </citation>
    <scope>NUCLEOTIDE SEQUENCE [LARGE SCALE GENOMIC DNA]</scope>
    <source>
        <strain evidence="2">HyVt-485</strain>
    </source>
</reference>
<accession>A0A7C5LW09</accession>
<organism evidence="2">
    <name type="scientific">Hellea balneolensis</name>
    <dbReference type="NCBI Taxonomy" id="287478"/>
    <lineage>
        <taxon>Bacteria</taxon>
        <taxon>Pseudomonadati</taxon>
        <taxon>Pseudomonadota</taxon>
        <taxon>Alphaproteobacteria</taxon>
        <taxon>Maricaulales</taxon>
        <taxon>Robiginitomaculaceae</taxon>
        <taxon>Hellea</taxon>
    </lineage>
</organism>
<dbReference type="Proteomes" id="UP000885830">
    <property type="component" value="Unassembled WGS sequence"/>
</dbReference>
<evidence type="ECO:0000313" key="2">
    <source>
        <dbReference type="EMBL" id="HHL43630.1"/>
    </source>
</evidence>
<proteinExistence type="predicted"/>
<dbReference type="InterPro" id="IPR013230">
    <property type="entry name" value="Peptidase_M15A_C"/>
</dbReference>
<dbReference type="InterPro" id="IPR009045">
    <property type="entry name" value="Zn_M74/Hedgehog-like"/>
</dbReference>
<feature type="domain" description="Peptidase M15A C-terminal" evidence="1">
    <location>
        <begin position="22"/>
        <end position="118"/>
    </location>
</feature>
<gene>
    <name evidence="2" type="ORF">ENJ42_08435</name>
</gene>
<dbReference type="Gene3D" id="3.30.1380.10">
    <property type="match status" value="1"/>
</dbReference>
<sequence>MRIKHKQIQRGGSLPYWRWRDFTRTEMACRHCGEEYYWPEFMDRLQQARNQSKSPYTVHSAHRCSLHNARIGGAPLSQHLRLAVDIGLSGHSPSELLSQCRNAGFRGFGFYTTFLHIDLGRARFWYGSRKAENLWQTWLD</sequence>
<evidence type="ECO:0000259" key="1">
    <source>
        <dbReference type="Pfam" id="PF08291"/>
    </source>
</evidence>
<dbReference type="EMBL" id="DRMJ01000439">
    <property type="protein sequence ID" value="HHL43630.1"/>
    <property type="molecule type" value="Genomic_DNA"/>
</dbReference>
<dbReference type="AlphaFoldDB" id="A0A7C5LW09"/>
<protein>
    <recommendedName>
        <fullName evidence="1">Peptidase M15A C-terminal domain-containing protein</fullName>
    </recommendedName>
</protein>
<dbReference type="SUPFAM" id="SSF55166">
    <property type="entry name" value="Hedgehog/DD-peptidase"/>
    <property type="match status" value="1"/>
</dbReference>
<name>A0A7C5LW09_9PROT</name>
<comment type="caution">
    <text evidence="2">The sequence shown here is derived from an EMBL/GenBank/DDBJ whole genome shotgun (WGS) entry which is preliminary data.</text>
</comment>
<dbReference type="Pfam" id="PF08291">
    <property type="entry name" value="Peptidase_M15_3"/>
    <property type="match status" value="1"/>
</dbReference>